<sequence length="72" mass="7655">MTERQSAPGKSSIQAFPDGPDLKYEAIGAASVHLSPRVSKAHRVLRIPATLSTINGTLCVRGRYYDGPDSAA</sequence>
<dbReference type="Proteomes" id="UP000054538">
    <property type="component" value="Unassembled WGS sequence"/>
</dbReference>
<evidence type="ECO:0000313" key="2">
    <source>
        <dbReference type="Proteomes" id="UP000054538"/>
    </source>
</evidence>
<dbReference type="InParanoid" id="A0A0D0DKP7"/>
<reference evidence="2" key="2">
    <citation type="submission" date="2015-01" db="EMBL/GenBank/DDBJ databases">
        <title>Evolutionary Origins and Diversification of the Mycorrhizal Mutualists.</title>
        <authorList>
            <consortium name="DOE Joint Genome Institute"/>
            <consortium name="Mycorrhizal Genomics Consortium"/>
            <person name="Kohler A."/>
            <person name="Kuo A."/>
            <person name="Nagy L.G."/>
            <person name="Floudas D."/>
            <person name="Copeland A."/>
            <person name="Barry K.W."/>
            <person name="Cichocki N."/>
            <person name="Veneault-Fourrey C."/>
            <person name="LaButti K."/>
            <person name="Lindquist E.A."/>
            <person name="Lipzen A."/>
            <person name="Lundell T."/>
            <person name="Morin E."/>
            <person name="Murat C."/>
            <person name="Riley R."/>
            <person name="Ohm R."/>
            <person name="Sun H."/>
            <person name="Tunlid A."/>
            <person name="Henrissat B."/>
            <person name="Grigoriev I.V."/>
            <person name="Hibbett D.S."/>
            <person name="Martin F."/>
        </authorList>
    </citation>
    <scope>NUCLEOTIDE SEQUENCE [LARGE SCALE GENOMIC DNA]</scope>
    <source>
        <strain evidence="2">Ve08.2h10</strain>
    </source>
</reference>
<proteinExistence type="predicted"/>
<organism evidence="1 2">
    <name type="scientific">Paxillus rubicundulus Ve08.2h10</name>
    <dbReference type="NCBI Taxonomy" id="930991"/>
    <lineage>
        <taxon>Eukaryota</taxon>
        <taxon>Fungi</taxon>
        <taxon>Dikarya</taxon>
        <taxon>Basidiomycota</taxon>
        <taxon>Agaricomycotina</taxon>
        <taxon>Agaricomycetes</taxon>
        <taxon>Agaricomycetidae</taxon>
        <taxon>Boletales</taxon>
        <taxon>Paxilineae</taxon>
        <taxon>Paxillaceae</taxon>
        <taxon>Paxillus</taxon>
    </lineage>
</organism>
<reference evidence="1 2" key="1">
    <citation type="submission" date="2014-04" db="EMBL/GenBank/DDBJ databases">
        <authorList>
            <consortium name="DOE Joint Genome Institute"/>
            <person name="Kuo A."/>
            <person name="Kohler A."/>
            <person name="Jargeat P."/>
            <person name="Nagy L.G."/>
            <person name="Floudas D."/>
            <person name="Copeland A."/>
            <person name="Barry K.W."/>
            <person name="Cichocki N."/>
            <person name="Veneault-Fourrey C."/>
            <person name="LaButti K."/>
            <person name="Lindquist E.A."/>
            <person name="Lipzen A."/>
            <person name="Lundell T."/>
            <person name="Morin E."/>
            <person name="Murat C."/>
            <person name="Sun H."/>
            <person name="Tunlid A."/>
            <person name="Henrissat B."/>
            <person name="Grigoriev I.V."/>
            <person name="Hibbett D.S."/>
            <person name="Martin F."/>
            <person name="Nordberg H.P."/>
            <person name="Cantor M.N."/>
            <person name="Hua S.X."/>
        </authorList>
    </citation>
    <scope>NUCLEOTIDE SEQUENCE [LARGE SCALE GENOMIC DNA]</scope>
    <source>
        <strain evidence="1 2">Ve08.2h10</strain>
    </source>
</reference>
<name>A0A0D0DKP7_9AGAM</name>
<keyword evidence="2" id="KW-1185">Reference proteome</keyword>
<dbReference type="AlphaFoldDB" id="A0A0D0DKP7"/>
<evidence type="ECO:0000313" key="1">
    <source>
        <dbReference type="EMBL" id="KIK99072.1"/>
    </source>
</evidence>
<gene>
    <name evidence="1" type="ORF">PAXRUDRAFT_823178</name>
</gene>
<protein>
    <submittedName>
        <fullName evidence="1">Uncharacterized protein</fullName>
    </submittedName>
</protein>
<dbReference type="EMBL" id="KN824871">
    <property type="protein sequence ID" value="KIK99072.1"/>
    <property type="molecule type" value="Genomic_DNA"/>
</dbReference>
<accession>A0A0D0DKP7</accession>
<dbReference type="HOGENOM" id="CLU_2722934_0_0_1"/>